<dbReference type="PANTHER" id="PTHR11614">
    <property type="entry name" value="PHOSPHOLIPASE-RELATED"/>
    <property type="match status" value="1"/>
</dbReference>
<reference evidence="2 3" key="1">
    <citation type="submission" date="2013-02" db="EMBL/GenBank/DDBJ databases">
        <title>The complete genome sequence of Corynebacterium vitaeruminis DSM 20294.</title>
        <authorList>
            <person name="Ruckert C."/>
            <person name="Albersmeier A."/>
            <person name="Kalinowski J."/>
        </authorList>
    </citation>
    <scope>NUCLEOTIDE SEQUENCE [LARGE SCALE GENOMIC DNA]</scope>
    <source>
        <strain evidence="3">ATCC 10234</strain>
    </source>
</reference>
<gene>
    <name evidence="2" type="ORF">B843_04035</name>
</gene>
<accession>W5XYV0</accession>
<dbReference type="AlphaFoldDB" id="W5XYV0"/>
<dbReference type="InterPro" id="IPR029058">
    <property type="entry name" value="AB_hydrolase_fold"/>
</dbReference>
<dbReference type="InterPro" id="IPR051044">
    <property type="entry name" value="MAG_DAG_Lipase"/>
</dbReference>
<evidence type="ECO:0000259" key="1">
    <source>
        <dbReference type="Pfam" id="PF12146"/>
    </source>
</evidence>
<evidence type="ECO:0000313" key="3">
    <source>
        <dbReference type="Proteomes" id="UP000019222"/>
    </source>
</evidence>
<dbReference type="STRING" id="1224164.B843_04035"/>
<dbReference type="eggNOG" id="COG2267">
    <property type="taxonomic scope" value="Bacteria"/>
</dbReference>
<sequence length="258" mass="27184">MTLSFSPAPQPTATVLVSHGYAEHSGRFRPLIDALNAAGLDVFFYDHRGHGVNLATPLAVDVALLIDDHLTARAEVAGDKRTEKVFCFGHSMGGLVTAASVLRDPEGVAGVVLTGPAFLPLPHVSPLAARAGLALARLVPRLPTVALDASLLSHDPKVVAAYQADPMVYTGRVPLLTGASMAAEGYRFLSRVNEWPDVPALVIHGEADGLADISGSRRFAAAARGCTFNPIPGAYHEVLNEPEGPHLIDEICGWIVGH</sequence>
<dbReference type="InterPro" id="IPR022742">
    <property type="entry name" value="Hydrolase_4"/>
</dbReference>
<dbReference type="KEGG" id="cvt:B843_04035"/>
<organism evidence="2 3">
    <name type="scientific">Corynebacterium vitaeruminis DSM 20294</name>
    <dbReference type="NCBI Taxonomy" id="1224164"/>
    <lineage>
        <taxon>Bacteria</taxon>
        <taxon>Bacillati</taxon>
        <taxon>Actinomycetota</taxon>
        <taxon>Actinomycetes</taxon>
        <taxon>Mycobacteriales</taxon>
        <taxon>Corynebacteriaceae</taxon>
        <taxon>Corynebacterium</taxon>
    </lineage>
</organism>
<evidence type="ECO:0000313" key="2">
    <source>
        <dbReference type="EMBL" id="AHI22196.1"/>
    </source>
</evidence>
<dbReference type="Pfam" id="PF12146">
    <property type="entry name" value="Hydrolase_4"/>
    <property type="match status" value="1"/>
</dbReference>
<name>W5XYV0_9CORY</name>
<dbReference type="PATRIC" id="fig|1224164.3.peg.800"/>
<dbReference type="EMBL" id="CP004353">
    <property type="protein sequence ID" value="AHI22196.1"/>
    <property type="molecule type" value="Genomic_DNA"/>
</dbReference>
<dbReference type="Gene3D" id="3.40.50.1820">
    <property type="entry name" value="alpha/beta hydrolase"/>
    <property type="match status" value="1"/>
</dbReference>
<dbReference type="Proteomes" id="UP000019222">
    <property type="component" value="Chromosome"/>
</dbReference>
<proteinExistence type="predicted"/>
<protein>
    <recommendedName>
        <fullName evidence="1">Serine aminopeptidase S33 domain-containing protein</fullName>
    </recommendedName>
</protein>
<keyword evidence="3" id="KW-1185">Reference proteome</keyword>
<dbReference type="HOGENOM" id="CLU_026209_7_2_11"/>
<dbReference type="RefSeq" id="WP_038595238.1">
    <property type="nucleotide sequence ID" value="NZ_CP004353.1"/>
</dbReference>
<dbReference type="SUPFAM" id="SSF53474">
    <property type="entry name" value="alpha/beta-Hydrolases"/>
    <property type="match status" value="1"/>
</dbReference>
<feature type="domain" description="Serine aminopeptidase S33" evidence="1">
    <location>
        <begin position="10"/>
        <end position="243"/>
    </location>
</feature>